<name>A0A813IQX8_POLGL</name>
<feature type="compositionally biased region" description="Polar residues" evidence="1">
    <location>
        <begin position="55"/>
        <end position="66"/>
    </location>
</feature>
<feature type="region of interest" description="Disordered" evidence="1">
    <location>
        <begin position="1"/>
        <end position="109"/>
    </location>
</feature>
<dbReference type="AlphaFoldDB" id="A0A813IQX8"/>
<dbReference type="EMBL" id="CAJNNW010012806">
    <property type="protein sequence ID" value="CAE8654725.1"/>
    <property type="molecule type" value="Genomic_DNA"/>
</dbReference>
<proteinExistence type="predicted"/>
<dbReference type="Proteomes" id="UP000626109">
    <property type="component" value="Unassembled WGS sequence"/>
</dbReference>
<evidence type="ECO:0000313" key="2">
    <source>
        <dbReference type="EMBL" id="CAE8654725.1"/>
    </source>
</evidence>
<evidence type="ECO:0000313" key="3">
    <source>
        <dbReference type="Proteomes" id="UP000626109"/>
    </source>
</evidence>
<accession>A0A813IQX8</accession>
<gene>
    <name evidence="2" type="ORF">PGLA2088_LOCUS11181</name>
</gene>
<feature type="compositionally biased region" description="Polar residues" evidence="1">
    <location>
        <begin position="83"/>
        <end position="94"/>
    </location>
</feature>
<organism evidence="2 3">
    <name type="scientific">Polarella glacialis</name>
    <name type="common">Dinoflagellate</name>
    <dbReference type="NCBI Taxonomy" id="89957"/>
    <lineage>
        <taxon>Eukaryota</taxon>
        <taxon>Sar</taxon>
        <taxon>Alveolata</taxon>
        <taxon>Dinophyceae</taxon>
        <taxon>Suessiales</taxon>
        <taxon>Suessiaceae</taxon>
        <taxon>Polarella</taxon>
    </lineage>
</organism>
<sequence length="109" mass="11368">VAAVADAGRQLEMQSAAADAAADAAAPHPPPDDPKVPEDGAGDLGEIRLELDPSPTGTSPTGNFRTSPRLLQRLQQGVFHGSHQVQQPDRQSAPHSPKCQATEPFDSAI</sequence>
<evidence type="ECO:0000256" key="1">
    <source>
        <dbReference type="SAM" id="MobiDB-lite"/>
    </source>
</evidence>
<feature type="non-terminal residue" evidence="2">
    <location>
        <position position="109"/>
    </location>
</feature>
<protein>
    <submittedName>
        <fullName evidence="2">Uncharacterized protein</fullName>
    </submittedName>
</protein>
<comment type="caution">
    <text evidence="2">The sequence shown here is derived from an EMBL/GenBank/DDBJ whole genome shotgun (WGS) entry which is preliminary data.</text>
</comment>
<reference evidence="2" key="1">
    <citation type="submission" date="2021-02" db="EMBL/GenBank/DDBJ databases">
        <authorList>
            <person name="Dougan E. K."/>
            <person name="Rhodes N."/>
            <person name="Thang M."/>
            <person name="Chan C."/>
        </authorList>
    </citation>
    <scope>NUCLEOTIDE SEQUENCE</scope>
</reference>
<feature type="compositionally biased region" description="Low complexity" evidence="1">
    <location>
        <begin position="16"/>
        <end position="26"/>
    </location>
</feature>